<keyword evidence="4" id="KW-1185">Reference proteome</keyword>
<dbReference type="EMBL" id="JAUIRO010000002">
    <property type="protein sequence ID" value="KAK0727161.1"/>
    <property type="molecule type" value="Genomic_DNA"/>
</dbReference>
<reference evidence="3" key="1">
    <citation type="submission" date="2023-06" db="EMBL/GenBank/DDBJ databases">
        <title>Genome-scale phylogeny and comparative genomics of the fungal order Sordariales.</title>
        <authorList>
            <consortium name="Lawrence Berkeley National Laboratory"/>
            <person name="Hensen N."/>
            <person name="Bonometti L."/>
            <person name="Westerberg I."/>
            <person name="Brannstrom I.O."/>
            <person name="Guillou S."/>
            <person name="Cros-Aarteil S."/>
            <person name="Calhoun S."/>
            <person name="Haridas S."/>
            <person name="Kuo A."/>
            <person name="Mondo S."/>
            <person name="Pangilinan J."/>
            <person name="Riley R."/>
            <person name="LaButti K."/>
            <person name="Andreopoulos B."/>
            <person name="Lipzen A."/>
            <person name="Chen C."/>
            <person name="Yanf M."/>
            <person name="Daum C."/>
            <person name="Ng V."/>
            <person name="Clum A."/>
            <person name="Steindorff A."/>
            <person name="Ohm R."/>
            <person name="Martin F."/>
            <person name="Silar P."/>
            <person name="Natvig D."/>
            <person name="Lalanne C."/>
            <person name="Gautier V."/>
            <person name="Ament-velasquez S.L."/>
            <person name="Kruys A."/>
            <person name="Hutchinson M.I."/>
            <person name="Powell A.J."/>
            <person name="Barry K."/>
            <person name="Miller A.N."/>
            <person name="Grigoriev I.V."/>
            <person name="Debuchy R."/>
            <person name="Gladieux P."/>
            <person name="Thoren M.H."/>
            <person name="Johannesson H."/>
        </authorList>
    </citation>
    <scope>NUCLEOTIDE SEQUENCE</scope>
    <source>
        <strain evidence="3">SMH2392-1A</strain>
    </source>
</reference>
<dbReference type="Gene3D" id="1.25.40.10">
    <property type="entry name" value="Tetratricopeptide repeat domain"/>
    <property type="match status" value="1"/>
</dbReference>
<dbReference type="InterPro" id="IPR027417">
    <property type="entry name" value="P-loop_NTPase"/>
</dbReference>
<gene>
    <name evidence="3" type="ORF">B0T26DRAFT_868521</name>
</gene>
<evidence type="ECO:0000259" key="2">
    <source>
        <dbReference type="Pfam" id="PF25000"/>
    </source>
</evidence>
<dbReference type="SUPFAM" id="SSF52540">
    <property type="entry name" value="P-loop containing nucleoside triphosphate hydrolases"/>
    <property type="match status" value="1"/>
</dbReference>
<dbReference type="RefSeq" id="XP_060300017.1">
    <property type="nucleotide sequence ID" value="XM_060447867.1"/>
</dbReference>
<dbReference type="Gene3D" id="3.40.50.300">
    <property type="entry name" value="P-loop containing nucleotide triphosphate hydrolases"/>
    <property type="match status" value="1"/>
</dbReference>
<proteinExistence type="predicted"/>
<dbReference type="InterPro" id="IPR056681">
    <property type="entry name" value="DUF7779"/>
</dbReference>
<dbReference type="Pfam" id="PF13424">
    <property type="entry name" value="TPR_12"/>
    <property type="match status" value="1"/>
</dbReference>
<dbReference type="Pfam" id="PF00931">
    <property type="entry name" value="NB-ARC"/>
    <property type="match status" value="1"/>
</dbReference>
<dbReference type="Proteomes" id="UP001172101">
    <property type="component" value="Unassembled WGS sequence"/>
</dbReference>
<dbReference type="Pfam" id="PF25000">
    <property type="entry name" value="DUF7779"/>
    <property type="match status" value="1"/>
</dbReference>
<evidence type="ECO:0000313" key="3">
    <source>
        <dbReference type="EMBL" id="KAK0727161.1"/>
    </source>
</evidence>
<name>A0AA40E7T2_9PEZI</name>
<dbReference type="GeneID" id="85331137"/>
<keyword evidence="3" id="KW-0378">Hydrolase</keyword>
<protein>
    <submittedName>
        <fullName evidence="3">P-loop containing nucleoside triphosphate hydrolase protein</fullName>
    </submittedName>
</protein>
<dbReference type="PANTHER" id="PTHR35205:SF1">
    <property type="entry name" value="ZU5 DOMAIN-CONTAINING PROTEIN"/>
    <property type="match status" value="1"/>
</dbReference>
<feature type="domain" description="DUF7779" evidence="2">
    <location>
        <begin position="350"/>
        <end position="435"/>
    </location>
</feature>
<comment type="caution">
    <text evidence="3">The sequence shown here is derived from an EMBL/GenBank/DDBJ whole genome shotgun (WGS) entry which is preliminary data.</text>
</comment>
<dbReference type="InterPro" id="IPR011990">
    <property type="entry name" value="TPR-like_helical_dom_sf"/>
</dbReference>
<dbReference type="AlphaFoldDB" id="A0AA40E7T2"/>
<dbReference type="PANTHER" id="PTHR35205">
    <property type="entry name" value="NB-ARC AND TPR DOMAIN PROTEIN"/>
    <property type="match status" value="1"/>
</dbReference>
<sequence length="779" mass="88241">MLWRATQQFNRFRDIIELVSGIVFLATPHFKDSSDDSGKLLSLVLRSDLMANPKKAFSKSDLSALAYTSWQFEELKLKIPILSYFRGRSEELQLIHEALPPEQPSGGQNNRTKQPKAFVIHGLGGIGKTQLAVEYIFSKRDSYDAIFWLQADQTDTLSAGFARIAIELGLESKESADDQVASREIVKAWLADPLKSSAPSPSGDNKHARWLIVFDNADKPEELLDGGFWPRDGQGSVLVTSRDPMSKSDMFFGNVGIELDALGQSEAAILLRKLSRQEGRESSEQLSMDVVQKLNCYPLAIVQMAGIIRRRNLSLAEFLEIYCQEEERTELHELRVGTLHGYGLTLSSVWAFNGFNPGARQILSVVALLDPDSIVEEILTTAPQDSSLESFPQTKPAFLRDLSTLTQSSIIHRNTDQNELSIHRMVQDVIRSQLLKTDDLVDRWTQCERVIPHVVRLRQIFNDFDKSKQQRTATVDFVWLLAEGAWYHLERSNPRECLDFIKTGFKLTEVSLEDLSFIRAELHGTRSSIGLEMNETETALYHQEENVAFREATLAKDGKLNNKLAAGYSEYRRALMACGIFTKAAEMFEKSISIREQLPGFKRLQLFNPLRGLALVRWHEGAYEEASELLLSALRDRELAFGRDDKESSRTGELLYSLGSVHQSQGRLEESFVYHQRALLQLRSSIGDNHHLTAKACYNLSMHYLRFGDYEHTVVLLDQASRVFSRGHYYAPELARVTFMLGHVLVLQGNTRAGDEPLARAWNMRQRLVPGDLRPVDEL</sequence>
<dbReference type="InterPro" id="IPR002182">
    <property type="entry name" value="NB-ARC"/>
</dbReference>
<dbReference type="GO" id="GO:0043531">
    <property type="term" value="F:ADP binding"/>
    <property type="evidence" value="ECO:0007669"/>
    <property type="project" value="InterPro"/>
</dbReference>
<evidence type="ECO:0000313" key="4">
    <source>
        <dbReference type="Proteomes" id="UP001172101"/>
    </source>
</evidence>
<organism evidence="3 4">
    <name type="scientific">Lasiosphaeria miniovina</name>
    <dbReference type="NCBI Taxonomy" id="1954250"/>
    <lineage>
        <taxon>Eukaryota</taxon>
        <taxon>Fungi</taxon>
        <taxon>Dikarya</taxon>
        <taxon>Ascomycota</taxon>
        <taxon>Pezizomycotina</taxon>
        <taxon>Sordariomycetes</taxon>
        <taxon>Sordariomycetidae</taxon>
        <taxon>Sordariales</taxon>
        <taxon>Lasiosphaeriaceae</taxon>
        <taxon>Lasiosphaeria</taxon>
    </lineage>
</organism>
<accession>A0AA40E7T2</accession>
<dbReference type="SUPFAM" id="SSF48452">
    <property type="entry name" value="TPR-like"/>
    <property type="match status" value="1"/>
</dbReference>
<evidence type="ECO:0000259" key="1">
    <source>
        <dbReference type="Pfam" id="PF00931"/>
    </source>
</evidence>
<dbReference type="GO" id="GO:0016787">
    <property type="term" value="F:hydrolase activity"/>
    <property type="evidence" value="ECO:0007669"/>
    <property type="project" value="UniProtKB-KW"/>
</dbReference>
<feature type="domain" description="NB-ARC" evidence="1">
    <location>
        <begin position="113"/>
        <end position="273"/>
    </location>
</feature>